<evidence type="ECO:0000256" key="1">
    <source>
        <dbReference type="ARBA" id="ARBA00022723"/>
    </source>
</evidence>
<dbReference type="InterPro" id="IPR019172">
    <property type="entry name" value="Osteopetrosis-assoc_TM_1"/>
</dbReference>
<dbReference type="GO" id="GO:0005829">
    <property type="term" value="C:cytosol"/>
    <property type="evidence" value="ECO:0007669"/>
    <property type="project" value="TreeGrafter"/>
</dbReference>
<feature type="domain" description="BRCT" evidence="8">
    <location>
        <begin position="1368"/>
        <end position="1430"/>
    </location>
</feature>
<comment type="caution">
    <text evidence="9">The sequence shown here is derived from an EMBL/GenBank/DDBJ whole genome shotgun (WGS) entry which is preliminary data.</text>
</comment>
<dbReference type="EMBL" id="JARPUR010000003">
    <property type="protein sequence ID" value="KAK4879940.1"/>
    <property type="molecule type" value="Genomic_DNA"/>
</dbReference>
<dbReference type="InterPro" id="IPR013083">
    <property type="entry name" value="Znf_RING/FYVE/PHD"/>
</dbReference>
<evidence type="ECO:0000256" key="5">
    <source>
        <dbReference type="SAM" id="MobiDB-lite"/>
    </source>
</evidence>
<keyword evidence="1" id="KW-0479">Metal-binding</keyword>
<dbReference type="PROSITE" id="PS50089">
    <property type="entry name" value="ZF_RING_2"/>
    <property type="match status" value="1"/>
</dbReference>
<evidence type="ECO:0000256" key="2">
    <source>
        <dbReference type="ARBA" id="ARBA00022771"/>
    </source>
</evidence>
<reference evidence="10" key="1">
    <citation type="submission" date="2023-01" db="EMBL/GenBank/DDBJ databases">
        <title>Key to firefly adult light organ development and bioluminescence: homeobox transcription factors regulate luciferase expression and transportation to peroxisome.</title>
        <authorList>
            <person name="Fu X."/>
        </authorList>
    </citation>
    <scope>NUCLEOTIDE SEQUENCE [LARGE SCALE GENOMIC DNA]</scope>
</reference>
<keyword evidence="3" id="KW-0862">Zinc</keyword>
<proteinExistence type="predicted"/>
<keyword evidence="6" id="KW-0812">Transmembrane</keyword>
<dbReference type="SUPFAM" id="SSF57850">
    <property type="entry name" value="RING/U-box"/>
    <property type="match status" value="1"/>
</dbReference>
<dbReference type="GO" id="GO:0008270">
    <property type="term" value="F:zinc ion binding"/>
    <property type="evidence" value="ECO:0007669"/>
    <property type="project" value="UniProtKB-KW"/>
</dbReference>
<evidence type="ECO:0000313" key="9">
    <source>
        <dbReference type="EMBL" id="KAK4879940.1"/>
    </source>
</evidence>
<feature type="transmembrane region" description="Helical" evidence="6">
    <location>
        <begin position="1759"/>
        <end position="1777"/>
    </location>
</feature>
<dbReference type="PANTHER" id="PTHR15644:SF2">
    <property type="entry name" value="OSTEOPETROSIS-ASSOCIATED TRANSMEMBRANE PROTEIN 1"/>
    <property type="match status" value="1"/>
</dbReference>
<dbReference type="Gene3D" id="3.30.40.10">
    <property type="entry name" value="Zinc/RING finger domain, C3HC4 (zinc finger)"/>
    <property type="match status" value="1"/>
</dbReference>
<dbReference type="Pfam" id="PF13445">
    <property type="entry name" value="zf-RING_UBOX"/>
    <property type="match status" value="1"/>
</dbReference>
<feature type="compositionally biased region" description="Basic and acidic residues" evidence="5">
    <location>
        <begin position="538"/>
        <end position="557"/>
    </location>
</feature>
<feature type="domain" description="RING-type" evidence="7">
    <location>
        <begin position="39"/>
        <end position="82"/>
    </location>
</feature>
<evidence type="ECO:0000256" key="4">
    <source>
        <dbReference type="PROSITE-ProRule" id="PRU00175"/>
    </source>
</evidence>
<evidence type="ECO:0000256" key="3">
    <source>
        <dbReference type="ARBA" id="ARBA00022833"/>
    </source>
</evidence>
<keyword evidence="6" id="KW-0472">Membrane</keyword>
<dbReference type="PANTHER" id="PTHR15644">
    <property type="entry name" value="OSTEOPETROSIS ASSOCIATED TRANSMEMBRANE PROTEIN 1"/>
    <property type="match status" value="1"/>
</dbReference>
<feature type="region of interest" description="Disordered" evidence="5">
    <location>
        <begin position="538"/>
        <end position="559"/>
    </location>
</feature>
<protein>
    <recommendedName>
        <fullName evidence="11">RING-type E3 ubiquitin transferase BRCA1</fullName>
    </recommendedName>
</protein>
<dbReference type="SMART" id="SM00184">
    <property type="entry name" value="RING"/>
    <property type="match status" value="1"/>
</dbReference>
<keyword evidence="6" id="KW-1133">Transmembrane helix</keyword>
<dbReference type="SMART" id="SM00292">
    <property type="entry name" value="BRCT"/>
    <property type="match status" value="2"/>
</dbReference>
<dbReference type="InterPro" id="IPR017907">
    <property type="entry name" value="Znf_RING_CS"/>
</dbReference>
<sequence>MFCLKKETDEAAKLKNQDEVKRFYLFSFHVYHLRDVLKCSICLELYNCPVELSNCKHIFCKDCIESYTEYVDKEELICPICQKVIGGSINQHHEFFERITTFVKQALQDVNIILGSNLSKLPSYSKTIELWEKNKNSSKIFTNIKNTTMLSPLVPDISAIVKAKKVVVEANTKYVSSNKEVNKAFEVLASSPAQNPFFKQNNNKKYINNKRGKLQTFENDVTKKDILKWLQDNRNKFDAIPSTQQQIMEEIPDFELPSVSQKFIPQRRSRNVPRVKKLNVTPTTERNSFAKNKCNAHERRRTRSLECYVKLATPKLKCHSISTCPVNEAIVIEQFSSEEDAVAINSKKAAIVSILEDNCLDAIDKGILSENKLLLNHSLQIDKKPSPSSTKYESSMDTSRGWNRIKQIKKTIGHTRKKSGKLKVISRNSSANVIAESNINDNRKKKRNEDLPTKILEIDEESDAKCFHLNEVETYFSNNLNKIVSRKHDQPDRDETNIKNNKIQNKGVLEDLPDTISNNNVIENVMKSDLESVLQTKEQKDMSLHESNNEIRDERSSASENVIATSQDNESVPMSKCANTHMIQSLEGENSSKLEICENPQQLQDVYENNHFENLIDGDEIFLKATQEISYDGFSKEFLSLQEILLKEEDPKTTLNKIWEFFANGREKNTSDKSVGVQTENTKETTTLFSNVGTQAILTQYKNVGLQTDSYDREPSTGFRISSTDMFLMQPVISSSVQTEPLICPNCKFTILGSDKNILPNASQIISGTCKKMALSGSFDNFNFETQDVMKGEEILLKGLESTRSIGINEVTKNSNEISHILNKDKKLPLCTNIHNDGNGATVADNNKVSQETSSSRIEIKSSKRLRTVSSDNNLETDQLSQVSKKNKYMNDISVDFLSEPDGDTNCVVGNESQKLHSLNSDGIDYAEALDNIMRKCEEDESRISESVKKQLPIDNVRIEPVPKRFKTQDIIRECEQIIKEACSTTLRIEQTQCIQEPPKPLTLLEEFNKNFNNIEESHVDDHCKSINETKKKFSESLFTSTENLKTCKDQSLTTTENVSSNNINKNSVDDFINRFKQIDDSFEEDYNAEVDSITESMLKSDDQPQKVNIISNIVLKPKNVEEVDTNTDCNRGFNSPEIFDSDQEIIETTPQKHRPTSFEALSLDNELIDDTLLDHMSCFNKTFTPPPEFQDCIDNIGTENENNDKKEKEDKPQLSFLMSNTLENDVLNVRSKHNDFFITSTPFPNTSQVLSSRSLNISPIHTSDKQMNPILAVQNASKLPLIITRSKTPPRQKITPLSASTPKQKSILNYVKPGDNLNTSLDKTSFSQFSQSSFTKFVNVKPNVACTRMNKIELLTITSLANKKIITFTTTFSSMVTHMIVAVDKRNYLRDHTMKFVSAVAAGIWVVNIKWIEECLKQNKVVSEEPYEILDISGVDGPRRSRLNRSQNPLLSNYVIHAAPPFMSTTQKEVENVITLLGGTVVQRSDDLLRNKGKICLIITESNGSQPDTIYEAWLETLRVVTVDLEWLTRSVGKFEIQSLRPFALCCEESIGELSYPSALLEDVPLSHKIEVAVDCSLLRDNLAASISSFTSCAISYSRPILFCEKCVDQYIAVISDYKNMSLSKDEDGPCIDSYIHLDKLEIVQSLYDNNVNLWDRAKCYECFTIVNGTLTNTPSQQTITFNKLFANLSSCINETDVNSTNVCSKCFDEYKNLDNYYRSITDENEKIGVCMDIVDVMNGTRGYWSSSCCKFRHKDETVFIVSTILVTSVTLLFYLSTKLCAEKKTPVLLKQTRFAGSFSQVID</sequence>
<evidence type="ECO:0000259" key="7">
    <source>
        <dbReference type="PROSITE" id="PS50089"/>
    </source>
</evidence>
<accession>A0AAN7P3T2</accession>
<evidence type="ECO:0000313" key="10">
    <source>
        <dbReference type="Proteomes" id="UP001353858"/>
    </source>
</evidence>
<dbReference type="Pfam" id="PF09777">
    <property type="entry name" value="OSTMP1"/>
    <property type="match status" value="1"/>
</dbReference>
<dbReference type="InterPro" id="IPR036420">
    <property type="entry name" value="BRCT_dom_sf"/>
</dbReference>
<keyword evidence="2 4" id="KW-0863">Zinc-finger</keyword>
<organism evidence="9 10">
    <name type="scientific">Aquatica leii</name>
    <dbReference type="NCBI Taxonomy" id="1421715"/>
    <lineage>
        <taxon>Eukaryota</taxon>
        <taxon>Metazoa</taxon>
        <taxon>Ecdysozoa</taxon>
        <taxon>Arthropoda</taxon>
        <taxon>Hexapoda</taxon>
        <taxon>Insecta</taxon>
        <taxon>Pterygota</taxon>
        <taxon>Neoptera</taxon>
        <taxon>Endopterygota</taxon>
        <taxon>Coleoptera</taxon>
        <taxon>Polyphaga</taxon>
        <taxon>Elateriformia</taxon>
        <taxon>Elateroidea</taxon>
        <taxon>Lampyridae</taxon>
        <taxon>Luciolinae</taxon>
        <taxon>Aquatica</taxon>
    </lineage>
</organism>
<evidence type="ECO:0008006" key="11">
    <source>
        <dbReference type="Google" id="ProtNLM"/>
    </source>
</evidence>
<dbReference type="Proteomes" id="UP001353858">
    <property type="component" value="Unassembled WGS sequence"/>
</dbReference>
<name>A0AAN7P3T2_9COLE</name>
<dbReference type="SUPFAM" id="SSF52113">
    <property type="entry name" value="BRCT domain"/>
    <property type="match status" value="2"/>
</dbReference>
<gene>
    <name evidence="9" type="ORF">RN001_008086</name>
</gene>
<dbReference type="InterPro" id="IPR027370">
    <property type="entry name" value="Znf-RING_euk"/>
</dbReference>
<dbReference type="PROSITE" id="PS00518">
    <property type="entry name" value="ZF_RING_1"/>
    <property type="match status" value="1"/>
</dbReference>
<dbReference type="Gene3D" id="3.40.50.10190">
    <property type="entry name" value="BRCT domain"/>
    <property type="match status" value="2"/>
</dbReference>
<evidence type="ECO:0000259" key="8">
    <source>
        <dbReference type="PROSITE" id="PS50172"/>
    </source>
</evidence>
<dbReference type="InterPro" id="IPR001357">
    <property type="entry name" value="BRCT_dom"/>
</dbReference>
<dbReference type="PROSITE" id="PS50172">
    <property type="entry name" value="BRCT"/>
    <property type="match status" value="2"/>
</dbReference>
<feature type="domain" description="BRCT" evidence="8">
    <location>
        <begin position="1447"/>
        <end position="1546"/>
    </location>
</feature>
<evidence type="ECO:0000256" key="6">
    <source>
        <dbReference type="SAM" id="Phobius"/>
    </source>
</evidence>
<keyword evidence="10" id="KW-1185">Reference proteome</keyword>
<dbReference type="InterPro" id="IPR001841">
    <property type="entry name" value="Znf_RING"/>
</dbReference>